<feature type="domain" description="Lipid/polyisoprenoid-binding YceI-like" evidence="2">
    <location>
        <begin position="28"/>
        <end position="197"/>
    </location>
</feature>
<dbReference type="Proteomes" id="UP000219281">
    <property type="component" value="Unassembled WGS sequence"/>
</dbReference>
<feature type="signal peptide" evidence="1">
    <location>
        <begin position="1"/>
        <end position="21"/>
    </location>
</feature>
<dbReference type="SUPFAM" id="SSF101874">
    <property type="entry name" value="YceI-like"/>
    <property type="match status" value="1"/>
</dbReference>
<evidence type="ECO:0000313" key="4">
    <source>
        <dbReference type="Proteomes" id="UP000219281"/>
    </source>
</evidence>
<evidence type="ECO:0000256" key="1">
    <source>
        <dbReference type="SAM" id="SignalP"/>
    </source>
</evidence>
<dbReference type="PANTHER" id="PTHR34406">
    <property type="entry name" value="PROTEIN YCEI"/>
    <property type="match status" value="1"/>
</dbReference>
<proteinExistence type="predicted"/>
<organism evidence="3 4">
    <name type="scientific">Pedobacter xixiisoli</name>
    <dbReference type="NCBI Taxonomy" id="1476464"/>
    <lineage>
        <taxon>Bacteria</taxon>
        <taxon>Pseudomonadati</taxon>
        <taxon>Bacteroidota</taxon>
        <taxon>Sphingobacteriia</taxon>
        <taxon>Sphingobacteriales</taxon>
        <taxon>Sphingobacteriaceae</taxon>
        <taxon>Pedobacter</taxon>
    </lineage>
</organism>
<dbReference type="InterPro" id="IPR007372">
    <property type="entry name" value="Lipid/polyisoprenoid-bd_YceI"/>
</dbReference>
<gene>
    <name evidence="3" type="ORF">SAMN06297358_4250</name>
</gene>
<dbReference type="InterPro" id="IPR036761">
    <property type="entry name" value="TTHA0802/YceI-like_sf"/>
</dbReference>
<feature type="chain" id="PRO_5012448184" evidence="1">
    <location>
        <begin position="22"/>
        <end position="198"/>
    </location>
</feature>
<evidence type="ECO:0000313" key="3">
    <source>
        <dbReference type="EMBL" id="SOD20526.1"/>
    </source>
</evidence>
<dbReference type="EMBL" id="OCMT01000005">
    <property type="protein sequence ID" value="SOD20526.1"/>
    <property type="molecule type" value="Genomic_DNA"/>
</dbReference>
<dbReference type="Pfam" id="PF04264">
    <property type="entry name" value="YceI"/>
    <property type="match status" value="1"/>
</dbReference>
<dbReference type="PANTHER" id="PTHR34406:SF1">
    <property type="entry name" value="PROTEIN YCEI"/>
    <property type="match status" value="1"/>
</dbReference>
<dbReference type="RefSeq" id="WP_097134024.1">
    <property type="nucleotide sequence ID" value="NZ_OCMT01000005.1"/>
</dbReference>
<protein>
    <submittedName>
        <fullName evidence="3">Polyisoprenoid-binding protein YceI</fullName>
    </submittedName>
</protein>
<keyword evidence="4" id="KW-1185">Reference proteome</keyword>
<accession>A0A286AF54</accession>
<dbReference type="SMART" id="SM00867">
    <property type="entry name" value="YceI"/>
    <property type="match status" value="1"/>
</dbReference>
<sequence length="198" mass="21543">MKLKITSILMLALVASFSFFAFKPKADVYTVDVTKSTVNWEGKKFSGSHTGTIALTSGNLQFNGKNLAGGGFIANMTSIQTMDGDKPSPNLDKHLKNDDFFGVEKFPAANFVIKKVEGTGTDVKITGDLTIKGKTNSISFPAKLTWNADKTVTAVAEKITVDRTKYGIEYKSKSIFSSIGDNFIYDDFTLAVKLVAKK</sequence>
<keyword evidence="1" id="KW-0732">Signal</keyword>
<reference evidence="4" key="1">
    <citation type="submission" date="2017-09" db="EMBL/GenBank/DDBJ databases">
        <authorList>
            <person name="Varghese N."/>
            <person name="Submissions S."/>
        </authorList>
    </citation>
    <scope>NUCLEOTIDE SEQUENCE [LARGE SCALE GENOMIC DNA]</scope>
    <source>
        <strain evidence="4">CGMCC 1.12803</strain>
    </source>
</reference>
<dbReference type="Gene3D" id="2.40.128.110">
    <property type="entry name" value="Lipid/polyisoprenoid-binding, YceI-like"/>
    <property type="match status" value="1"/>
</dbReference>
<dbReference type="AlphaFoldDB" id="A0A286AF54"/>
<name>A0A286AF54_9SPHI</name>
<dbReference type="OrthoDB" id="951410at2"/>
<evidence type="ECO:0000259" key="2">
    <source>
        <dbReference type="SMART" id="SM00867"/>
    </source>
</evidence>